<dbReference type="InterPro" id="IPR046945">
    <property type="entry name" value="RHMD-like"/>
</dbReference>
<evidence type="ECO:0000313" key="5">
    <source>
        <dbReference type="EMBL" id="GAA1737942.1"/>
    </source>
</evidence>
<comment type="cofactor">
    <cofactor evidence="1">
        <name>Mg(2+)</name>
        <dbReference type="ChEBI" id="CHEBI:18420"/>
    </cofactor>
</comment>
<dbReference type="Pfam" id="PF13378">
    <property type="entry name" value="MR_MLE_C"/>
    <property type="match status" value="1"/>
</dbReference>
<keyword evidence="6" id="KW-1185">Reference proteome</keyword>
<gene>
    <name evidence="5" type="ORF">GCM10009681_05780</name>
</gene>
<reference evidence="6" key="1">
    <citation type="journal article" date="2019" name="Int. J. Syst. Evol. Microbiol.">
        <title>The Global Catalogue of Microorganisms (GCM) 10K type strain sequencing project: providing services to taxonomists for standard genome sequencing and annotation.</title>
        <authorList>
            <consortium name="The Broad Institute Genomics Platform"/>
            <consortium name="The Broad Institute Genome Sequencing Center for Infectious Disease"/>
            <person name="Wu L."/>
            <person name="Ma J."/>
        </authorList>
    </citation>
    <scope>NUCLEOTIDE SEQUENCE [LARGE SCALE GENOMIC DNA]</scope>
    <source>
        <strain evidence="6">JCM 13249</strain>
    </source>
</reference>
<name>A0ABP4VTW3_9ACTN</name>
<sequence length="268" mass="28460">MLGIPVHTLLGGARRARVRVYASGFLYQEGRHPAEVWPAEAVDLVERGFRSLKLRIGGYPAEEELPLLARLREDLPADVTLMVDAWGSYDAVTAERVGRRLGELGVAWFEEPCPALPAGLADRLEVPIAGGEMGRTATELVDLIDSGALDVVQPDAAICGGLGAAQIVGVAAARRGVRCVPHTWNGAVMAAATLHLAAALPLAARTGDGTAGPLLEYDTSENPFMCDVVVDPPRLVDGCFTVPDSPGLGVELDERALDRFVVDRYTCP</sequence>
<evidence type="ECO:0000259" key="4">
    <source>
        <dbReference type="SMART" id="SM00922"/>
    </source>
</evidence>
<accession>A0ABP4VTW3</accession>
<dbReference type="InterPro" id="IPR036849">
    <property type="entry name" value="Enolase-like_C_sf"/>
</dbReference>
<dbReference type="SMART" id="SM00922">
    <property type="entry name" value="MR_MLE"/>
    <property type="match status" value="1"/>
</dbReference>
<dbReference type="RefSeq" id="WP_344076441.1">
    <property type="nucleotide sequence ID" value="NZ_BAAALS010000002.1"/>
</dbReference>
<dbReference type="SUPFAM" id="SSF51604">
    <property type="entry name" value="Enolase C-terminal domain-like"/>
    <property type="match status" value="1"/>
</dbReference>
<proteinExistence type="predicted"/>
<dbReference type="SFLD" id="SFLDS00001">
    <property type="entry name" value="Enolase"/>
    <property type="match status" value="1"/>
</dbReference>
<dbReference type="InterPro" id="IPR029065">
    <property type="entry name" value="Enolase_C-like"/>
</dbReference>
<dbReference type="Proteomes" id="UP001500655">
    <property type="component" value="Unassembled WGS sequence"/>
</dbReference>
<evidence type="ECO:0000256" key="1">
    <source>
        <dbReference type="ARBA" id="ARBA00001946"/>
    </source>
</evidence>
<keyword evidence="3" id="KW-0460">Magnesium</keyword>
<dbReference type="PANTHER" id="PTHR13794">
    <property type="entry name" value="ENOLASE SUPERFAMILY, MANDELATE RACEMASE"/>
    <property type="match status" value="1"/>
</dbReference>
<protein>
    <recommendedName>
        <fullName evidence="4">Mandelate racemase/muconate lactonizing enzyme C-terminal domain-containing protein</fullName>
    </recommendedName>
</protein>
<comment type="caution">
    <text evidence="5">The sequence shown here is derived from an EMBL/GenBank/DDBJ whole genome shotgun (WGS) entry which is preliminary data.</text>
</comment>
<dbReference type="InterPro" id="IPR013342">
    <property type="entry name" value="Mandelate_racemase_C"/>
</dbReference>
<evidence type="ECO:0000256" key="3">
    <source>
        <dbReference type="ARBA" id="ARBA00022842"/>
    </source>
</evidence>
<dbReference type="PANTHER" id="PTHR13794:SF58">
    <property type="entry name" value="MITOCHONDRIAL ENOLASE SUPERFAMILY MEMBER 1"/>
    <property type="match status" value="1"/>
</dbReference>
<evidence type="ECO:0000313" key="6">
    <source>
        <dbReference type="Proteomes" id="UP001500655"/>
    </source>
</evidence>
<dbReference type="EMBL" id="BAAALS010000002">
    <property type="protein sequence ID" value="GAA1737942.1"/>
    <property type="molecule type" value="Genomic_DNA"/>
</dbReference>
<organism evidence="5 6">
    <name type="scientific">Luedemannella helvata</name>
    <dbReference type="NCBI Taxonomy" id="349315"/>
    <lineage>
        <taxon>Bacteria</taxon>
        <taxon>Bacillati</taxon>
        <taxon>Actinomycetota</taxon>
        <taxon>Actinomycetes</taxon>
        <taxon>Micromonosporales</taxon>
        <taxon>Micromonosporaceae</taxon>
        <taxon>Luedemannella</taxon>
    </lineage>
</organism>
<feature type="domain" description="Mandelate racemase/muconate lactonizing enzyme C-terminal" evidence="4">
    <location>
        <begin position="34"/>
        <end position="127"/>
    </location>
</feature>
<dbReference type="Gene3D" id="3.20.20.120">
    <property type="entry name" value="Enolase-like C-terminal domain"/>
    <property type="match status" value="1"/>
</dbReference>
<keyword evidence="2" id="KW-0479">Metal-binding</keyword>
<evidence type="ECO:0000256" key="2">
    <source>
        <dbReference type="ARBA" id="ARBA00022723"/>
    </source>
</evidence>